<feature type="compositionally biased region" description="Acidic residues" evidence="1">
    <location>
        <begin position="703"/>
        <end position="712"/>
    </location>
</feature>
<feature type="compositionally biased region" description="Polar residues" evidence="1">
    <location>
        <begin position="299"/>
        <end position="311"/>
    </location>
</feature>
<feature type="compositionally biased region" description="Basic and acidic residues" evidence="1">
    <location>
        <begin position="348"/>
        <end position="365"/>
    </location>
</feature>
<dbReference type="InterPro" id="IPR017956">
    <property type="entry name" value="AT_hook_DNA-bd_motif"/>
</dbReference>
<feature type="region of interest" description="Disordered" evidence="1">
    <location>
        <begin position="1"/>
        <end position="380"/>
    </location>
</feature>
<feature type="region of interest" description="Disordered" evidence="1">
    <location>
        <begin position="598"/>
        <end position="862"/>
    </location>
</feature>
<dbReference type="AlphaFoldDB" id="A0AAD6CW18"/>
<feature type="compositionally biased region" description="Polar residues" evidence="1">
    <location>
        <begin position="1089"/>
        <end position="1098"/>
    </location>
</feature>
<evidence type="ECO:0000313" key="3">
    <source>
        <dbReference type="Proteomes" id="UP001220324"/>
    </source>
</evidence>
<keyword evidence="3" id="KW-1185">Reference proteome</keyword>
<evidence type="ECO:0000256" key="1">
    <source>
        <dbReference type="SAM" id="MobiDB-lite"/>
    </source>
</evidence>
<feature type="compositionally biased region" description="Acidic residues" evidence="1">
    <location>
        <begin position="781"/>
        <end position="791"/>
    </location>
</feature>
<dbReference type="EMBL" id="JAQIZZ010000005">
    <property type="protein sequence ID" value="KAJ5541182.1"/>
    <property type="molecule type" value="Genomic_DNA"/>
</dbReference>
<feature type="compositionally biased region" description="Polar residues" evidence="1">
    <location>
        <begin position="554"/>
        <end position="563"/>
    </location>
</feature>
<dbReference type="Proteomes" id="UP001220324">
    <property type="component" value="Unassembled WGS sequence"/>
</dbReference>
<reference evidence="2 3" key="1">
    <citation type="journal article" date="2023" name="IMA Fungus">
        <title>Comparative genomic study of the Penicillium genus elucidates a diverse pangenome and 15 lateral gene transfer events.</title>
        <authorList>
            <person name="Petersen C."/>
            <person name="Sorensen T."/>
            <person name="Nielsen M.R."/>
            <person name="Sondergaard T.E."/>
            <person name="Sorensen J.L."/>
            <person name="Fitzpatrick D.A."/>
            <person name="Frisvad J.C."/>
            <person name="Nielsen K.L."/>
        </authorList>
    </citation>
    <scope>NUCLEOTIDE SEQUENCE [LARGE SCALE GENOMIC DNA]</scope>
    <source>
        <strain evidence="2 3">IBT 35679</strain>
    </source>
</reference>
<evidence type="ECO:0000313" key="2">
    <source>
        <dbReference type="EMBL" id="KAJ5541182.1"/>
    </source>
</evidence>
<feature type="compositionally biased region" description="Polar residues" evidence="1">
    <location>
        <begin position="996"/>
        <end position="1011"/>
    </location>
</feature>
<feature type="compositionally biased region" description="Acidic residues" evidence="1">
    <location>
        <begin position="663"/>
        <end position="684"/>
    </location>
</feature>
<organism evidence="2 3">
    <name type="scientific">Penicillium frequentans</name>
    <dbReference type="NCBI Taxonomy" id="3151616"/>
    <lineage>
        <taxon>Eukaryota</taxon>
        <taxon>Fungi</taxon>
        <taxon>Dikarya</taxon>
        <taxon>Ascomycota</taxon>
        <taxon>Pezizomycotina</taxon>
        <taxon>Eurotiomycetes</taxon>
        <taxon>Eurotiomycetidae</taxon>
        <taxon>Eurotiales</taxon>
        <taxon>Aspergillaceae</taxon>
        <taxon>Penicillium</taxon>
    </lineage>
</organism>
<feature type="region of interest" description="Disordered" evidence="1">
    <location>
        <begin position="436"/>
        <end position="531"/>
    </location>
</feature>
<feature type="region of interest" description="Disordered" evidence="1">
    <location>
        <begin position="552"/>
        <end position="576"/>
    </location>
</feature>
<comment type="caution">
    <text evidence="2">The sequence shown here is derived from an EMBL/GenBank/DDBJ whole genome shotgun (WGS) entry which is preliminary data.</text>
</comment>
<feature type="compositionally biased region" description="Acidic residues" evidence="1">
    <location>
        <begin position="512"/>
        <end position="528"/>
    </location>
</feature>
<feature type="compositionally biased region" description="Acidic residues" evidence="1">
    <location>
        <begin position="628"/>
        <end position="640"/>
    </location>
</feature>
<protein>
    <recommendedName>
        <fullName evidence="4">AT DNA binding protein</fullName>
    </recommendedName>
</protein>
<feature type="compositionally biased region" description="Basic and acidic residues" evidence="1">
    <location>
        <begin position="1078"/>
        <end position="1087"/>
    </location>
</feature>
<proteinExistence type="predicted"/>
<feature type="compositionally biased region" description="Basic residues" evidence="1">
    <location>
        <begin position="188"/>
        <end position="198"/>
    </location>
</feature>
<name>A0AAD6CW18_9EURO</name>
<feature type="compositionally biased region" description="Polar residues" evidence="1">
    <location>
        <begin position="1"/>
        <end position="12"/>
    </location>
</feature>
<dbReference type="GO" id="GO:0003677">
    <property type="term" value="F:DNA binding"/>
    <property type="evidence" value="ECO:0007669"/>
    <property type="project" value="InterPro"/>
</dbReference>
<feature type="compositionally biased region" description="Acidic residues" evidence="1">
    <location>
        <begin position="823"/>
        <end position="832"/>
    </location>
</feature>
<feature type="compositionally biased region" description="Acidic residues" evidence="1">
    <location>
        <begin position="735"/>
        <end position="756"/>
    </location>
</feature>
<gene>
    <name evidence="2" type="ORF">N7494_006258</name>
</gene>
<feature type="compositionally biased region" description="Low complexity" evidence="1">
    <location>
        <begin position="319"/>
        <end position="335"/>
    </location>
</feature>
<accession>A0AAD6CW18</accession>
<feature type="region of interest" description="Disordered" evidence="1">
    <location>
        <begin position="911"/>
        <end position="1126"/>
    </location>
</feature>
<evidence type="ECO:0008006" key="4">
    <source>
        <dbReference type="Google" id="ProtNLM"/>
    </source>
</evidence>
<dbReference type="SMART" id="SM00384">
    <property type="entry name" value="AT_hook"/>
    <property type="match status" value="2"/>
</dbReference>
<feature type="compositionally biased region" description="Polar residues" evidence="1">
    <location>
        <begin position="844"/>
        <end position="860"/>
    </location>
</feature>
<feature type="compositionally biased region" description="Acidic residues" evidence="1">
    <location>
        <begin position="1056"/>
        <end position="1069"/>
    </location>
</feature>
<sequence length="1278" mass="144174">MSITSRSQSSSPDILGPPGDADYLISSPIKPFTGRQSWMSPAVIKRQQTPAKRPRASLSPGKSAHSIRFDDILLPGSPSRKLTGRQRSLSPEKVQQDGNVSPWRIRVTLEATQDEENQVEASPSRKRRRPSTVTTMVPLKDERSPLMERTPARKRGRPRKSDTLPQNGSPWPRSPGHTPGPNEPSTEKRKRGRPRKGTPKPQQQEALVADDAPTPAQPSPMDMTADVADAGRQWSPINLGADGGIDSDSLGADDLPVANLRAPTPAQLKTWNNETGREYGRATYDTPIIADTEHHFQGDDQNLNSTPSKMPSPTRERQGSSARSSRRGTTSSPRTYPSPSPTSSPGEEENRARESRLHQIEEGDHQQSTYDAVEDPTDDHEEFDSIMESEGFTMVSLDTLPSAKQFGLGSGARNATDNASKILRDREKGLIGERLKRKLGGGIDDLRSDTHSSARPSLLAQGPSPVSQSPQYPQPEPIHPKQQSSPHAVSYPELAETESPEKPHAEQAGSFEAEEDGFQGDVEYEVDEFERPNQYEQDMEEVGEEDEPILVESPQFSRKSPLQHSPAGFSEDREHRWQMDREIVSRHAADPVNAARLIYIDSDDNEDADGKAQDNLQSDAEPAISNDESVDEERFDEEPLGESLDQPIRQPPRQPIQQPFYEPLDEEPVDEEPFDEVQVEEPLDEPLHQSPRQTHHQPRYEPLGEESADEPLYETRNRSFYQNERQPGYDVFDGASDEEPVGEESANEEPLNEEPLVEARDYLESEIMPRSQTSARKVEPEESLEEDDESVDIWQQEKDAEADMEEPETRSYQTRSQERDLEPDAADEDGFDDIWQQEARDRSYLSQQSDDYVSPLQESKSPWKRIARTTAHESSLSSSPAYVAVEHDDARYFDRTHIRKLRDQEVDLSAIMAEEDTPNRARYYNGTSTPRSILRRPGLQSSINGSAVKPASQRPEKRVRLQPISQSPERYPEVEDSPAAHRNSQVSPPMEIHANGSVSGSGDNESVQDLTATPEHPRQQEDEPEATWFQRITSLTPRWLKAPPKSRYDDTSSEASEVEQDYEQSDQEEPEHMQTAPDIREDSEHEPLSSPSHQSSVRQLDESASPPSVNEEDHLPSIEEEAEDPWIQPEVPEDALEYDPVVDHDKLERPKPRPRPLAVFGYFSDAHYTSLRRIYRMAKRHPERFPYFDAPGRAEIMGDWMWTSDGHHGVPITEVQFAVIDRFVHELSHADIEYGGSGQVDWTEADLHRRLISVIIGEQIREERKAKTFRGTSVDTWR</sequence>